<dbReference type="EMBL" id="DVNM01000043">
    <property type="protein sequence ID" value="HIU69818.1"/>
    <property type="molecule type" value="Genomic_DNA"/>
</dbReference>
<dbReference type="GO" id="GO:0003677">
    <property type="term" value="F:DNA binding"/>
    <property type="evidence" value="ECO:0007669"/>
    <property type="project" value="InterPro"/>
</dbReference>
<accession>A0A9D1MVH6</accession>
<evidence type="ECO:0000313" key="2">
    <source>
        <dbReference type="EMBL" id="HIU69818.1"/>
    </source>
</evidence>
<dbReference type="GO" id="GO:0000150">
    <property type="term" value="F:DNA strand exchange activity"/>
    <property type="evidence" value="ECO:0007669"/>
    <property type="project" value="InterPro"/>
</dbReference>
<dbReference type="CDD" id="cd00093">
    <property type="entry name" value="HTH_XRE"/>
    <property type="match status" value="1"/>
</dbReference>
<protein>
    <submittedName>
        <fullName evidence="2">Helix-turn-helix domain-containing protein</fullName>
    </submittedName>
</protein>
<comment type="caution">
    <text evidence="2">The sequence shown here is derived from an EMBL/GenBank/DDBJ whole genome shotgun (WGS) entry which is preliminary data.</text>
</comment>
<reference evidence="2" key="2">
    <citation type="journal article" date="2021" name="PeerJ">
        <title>Extensive microbial diversity within the chicken gut microbiome revealed by metagenomics and culture.</title>
        <authorList>
            <person name="Gilroy R."/>
            <person name="Ravi A."/>
            <person name="Getino M."/>
            <person name="Pursley I."/>
            <person name="Horton D.L."/>
            <person name="Alikhan N.F."/>
            <person name="Baker D."/>
            <person name="Gharbi K."/>
            <person name="Hall N."/>
            <person name="Watson M."/>
            <person name="Adriaenssens E.M."/>
            <person name="Foster-Nyarko E."/>
            <person name="Jarju S."/>
            <person name="Secka A."/>
            <person name="Antonio M."/>
            <person name="Oren A."/>
            <person name="Chaudhuri R.R."/>
            <person name="La Ragione R."/>
            <person name="Hildebrand F."/>
            <person name="Pallen M.J."/>
        </authorList>
    </citation>
    <scope>NUCLEOTIDE SEQUENCE</scope>
    <source>
        <strain evidence="2">CHK176-6737</strain>
    </source>
</reference>
<evidence type="ECO:0000313" key="3">
    <source>
        <dbReference type="Proteomes" id="UP000824125"/>
    </source>
</evidence>
<dbReference type="Pfam" id="PF02796">
    <property type="entry name" value="HTH_7"/>
    <property type="match status" value="1"/>
</dbReference>
<gene>
    <name evidence="2" type="ORF">IAD23_07680</name>
</gene>
<dbReference type="InterPro" id="IPR001387">
    <property type="entry name" value="Cro/C1-type_HTH"/>
</dbReference>
<name>A0A9D1MVH6_9FIRM</name>
<sequence length="69" mass="8016">MSEKDEMLLLMKKHGISSEKMAEIIGTSKSTFYRKLNGESDFYRNEIIAMGRVLPVKEVNRIFFNEKVS</sequence>
<evidence type="ECO:0000259" key="1">
    <source>
        <dbReference type="Pfam" id="PF02796"/>
    </source>
</evidence>
<dbReference type="InterPro" id="IPR006120">
    <property type="entry name" value="Resolvase_HTH_dom"/>
</dbReference>
<proteinExistence type="predicted"/>
<dbReference type="AlphaFoldDB" id="A0A9D1MVH6"/>
<organism evidence="2 3">
    <name type="scientific">Candidatus Scybalenecus merdavium</name>
    <dbReference type="NCBI Taxonomy" id="2840939"/>
    <lineage>
        <taxon>Bacteria</taxon>
        <taxon>Bacillati</taxon>
        <taxon>Bacillota</taxon>
        <taxon>Clostridia</taxon>
        <taxon>Eubacteriales</taxon>
        <taxon>Oscillospiraceae</taxon>
        <taxon>Oscillospiraceae incertae sedis</taxon>
        <taxon>Candidatus Scybalenecus</taxon>
    </lineage>
</organism>
<reference evidence="2" key="1">
    <citation type="submission" date="2020-10" db="EMBL/GenBank/DDBJ databases">
        <authorList>
            <person name="Gilroy R."/>
        </authorList>
    </citation>
    <scope>NUCLEOTIDE SEQUENCE</scope>
    <source>
        <strain evidence="2">CHK176-6737</strain>
    </source>
</reference>
<dbReference type="SUPFAM" id="SSF47413">
    <property type="entry name" value="lambda repressor-like DNA-binding domains"/>
    <property type="match status" value="1"/>
</dbReference>
<feature type="domain" description="Resolvase HTH" evidence="1">
    <location>
        <begin position="5"/>
        <end position="38"/>
    </location>
</feature>
<dbReference type="InterPro" id="IPR010982">
    <property type="entry name" value="Lambda_DNA-bd_dom_sf"/>
</dbReference>
<dbReference type="Proteomes" id="UP000824125">
    <property type="component" value="Unassembled WGS sequence"/>
</dbReference>